<evidence type="ECO:0000313" key="7">
    <source>
        <dbReference type="Proteomes" id="UP000012062"/>
    </source>
</evidence>
<dbReference type="AlphaFoldDB" id="M5EMZ5"/>
<evidence type="ECO:0000256" key="2">
    <source>
        <dbReference type="ARBA" id="ARBA00023015"/>
    </source>
</evidence>
<dbReference type="PANTHER" id="PTHR30204:SF69">
    <property type="entry name" value="MERR-FAMILY TRANSCRIPTIONAL REGULATOR"/>
    <property type="match status" value="1"/>
</dbReference>
<dbReference type="STRING" id="1297569.MESS2_280006"/>
<dbReference type="InterPro" id="IPR000551">
    <property type="entry name" value="MerR-type_HTH_dom"/>
</dbReference>
<feature type="domain" description="HTH merR-type" evidence="5">
    <location>
        <begin position="1"/>
        <end position="39"/>
    </location>
</feature>
<comment type="caution">
    <text evidence="6">The sequence shown here is derived from an EMBL/GenBank/DDBJ whole genome shotgun (WGS) entry which is preliminary data.</text>
</comment>
<accession>M5EMZ5</accession>
<dbReference type="InterPro" id="IPR009061">
    <property type="entry name" value="DNA-bd_dom_put_sf"/>
</dbReference>
<gene>
    <name evidence="6" type="ORF">MESS2_280006</name>
</gene>
<dbReference type="Proteomes" id="UP000012062">
    <property type="component" value="Unassembled WGS sequence"/>
</dbReference>
<keyword evidence="4" id="KW-0804">Transcription</keyword>
<evidence type="ECO:0000256" key="1">
    <source>
        <dbReference type="ARBA" id="ARBA00022491"/>
    </source>
</evidence>
<evidence type="ECO:0000256" key="4">
    <source>
        <dbReference type="ARBA" id="ARBA00023163"/>
    </source>
</evidence>
<dbReference type="PROSITE" id="PS00552">
    <property type="entry name" value="HTH_MERR_1"/>
    <property type="match status" value="1"/>
</dbReference>
<evidence type="ECO:0000259" key="5">
    <source>
        <dbReference type="PROSITE" id="PS50937"/>
    </source>
</evidence>
<dbReference type="GO" id="GO:0003700">
    <property type="term" value="F:DNA-binding transcription factor activity"/>
    <property type="evidence" value="ECO:0007669"/>
    <property type="project" value="InterPro"/>
</dbReference>
<keyword evidence="7" id="KW-1185">Reference proteome</keyword>
<name>M5EMZ5_9HYPH</name>
<evidence type="ECO:0000313" key="6">
    <source>
        <dbReference type="EMBL" id="CCV06124.1"/>
    </source>
</evidence>
<reference evidence="6 7" key="1">
    <citation type="submission" date="2013-02" db="EMBL/GenBank/DDBJ databases">
        <authorList>
            <person name="Genoscope - CEA"/>
        </authorList>
    </citation>
    <scope>NUCLEOTIDE SEQUENCE [LARGE SCALE GENOMIC DNA]</scope>
    <source>
        <strain evidence="6 7">STM 2683</strain>
    </source>
</reference>
<dbReference type="Gene3D" id="1.10.1660.10">
    <property type="match status" value="1"/>
</dbReference>
<dbReference type="PROSITE" id="PS50937">
    <property type="entry name" value="HTH_MERR_2"/>
    <property type="match status" value="1"/>
</dbReference>
<dbReference type="PANTHER" id="PTHR30204">
    <property type="entry name" value="REDOX-CYCLING DRUG-SENSING TRANSCRIPTIONAL ACTIVATOR SOXR"/>
    <property type="match status" value="1"/>
</dbReference>
<protein>
    <submittedName>
        <fullName evidence="6">HTH-type transcriptional regulator hmrR</fullName>
    </submittedName>
</protein>
<keyword evidence="1" id="KW-0678">Repressor</keyword>
<evidence type="ECO:0000256" key="3">
    <source>
        <dbReference type="ARBA" id="ARBA00023125"/>
    </source>
</evidence>
<dbReference type="InterPro" id="IPR047057">
    <property type="entry name" value="MerR_fam"/>
</dbReference>
<keyword evidence="2" id="KW-0805">Transcription regulation</keyword>
<sequence length="39" mass="4161">MLTTGHLAKVAGVTTPTVRYYEEIGLLLPAGRTMGGQRT</sequence>
<keyword evidence="3" id="KW-0238">DNA-binding</keyword>
<dbReference type="PRINTS" id="PR00040">
    <property type="entry name" value="HTHMERR"/>
</dbReference>
<dbReference type="EMBL" id="CAUM01000093">
    <property type="protein sequence ID" value="CCV06124.1"/>
    <property type="molecule type" value="Genomic_DNA"/>
</dbReference>
<dbReference type="SUPFAM" id="SSF46955">
    <property type="entry name" value="Putative DNA-binding domain"/>
    <property type="match status" value="1"/>
</dbReference>
<dbReference type="GO" id="GO:0003677">
    <property type="term" value="F:DNA binding"/>
    <property type="evidence" value="ECO:0007669"/>
    <property type="project" value="UniProtKB-KW"/>
</dbReference>
<proteinExistence type="predicted"/>
<organism evidence="6 7">
    <name type="scientific">Mesorhizobium metallidurans STM 2683</name>
    <dbReference type="NCBI Taxonomy" id="1297569"/>
    <lineage>
        <taxon>Bacteria</taxon>
        <taxon>Pseudomonadati</taxon>
        <taxon>Pseudomonadota</taxon>
        <taxon>Alphaproteobacteria</taxon>
        <taxon>Hyphomicrobiales</taxon>
        <taxon>Phyllobacteriaceae</taxon>
        <taxon>Mesorhizobium</taxon>
    </lineage>
</organism>
<dbReference type="Pfam" id="PF00376">
    <property type="entry name" value="MerR"/>
    <property type="match status" value="1"/>
</dbReference>